<dbReference type="InterPro" id="IPR023168">
    <property type="entry name" value="GatB_Yqey_C_2"/>
</dbReference>
<dbReference type="InterPro" id="IPR042184">
    <property type="entry name" value="YqeY/Aim41_N"/>
</dbReference>
<accession>B8EI89</accession>
<dbReference type="Pfam" id="PF09424">
    <property type="entry name" value="YqeY"/>
    <property type="match status" value="1"/>
</dbReference>
<dbReference type="EMBL" id="CP001280">
    <property type="protein sequence ID" value="ACK50571.1"/>
    <property type="molecule type" value="Genomic_DNA"/>
</dbReference>
<evidence type="ECO:0000313" key="1">
    <source>
        <dbReference type="EMBL" id="ACK50571.1"/>
    </source>
</evidence>
<dbReference type="SUPFAM" id="SSF89095">
    <property type="entry name" value="GatB/YqeY motif"/>
    <property type="match status" value="1"/>
</dbReference>
<reference evidence="1 2" key="1">
    <citation type="journal article" date="2010" name="J. Bacteriol.">
        <title>Complete genome sequence of the aerobic facultative methanotroph Methylocella silvestris BL2.</title>
        <authorList>
            <person name="Chen Y."/>
            <person name="Crombie A."/>
            <person name="Rahman M.T."/>
            <person name="Dedysh S.N."/>
            <person name="Liesack W."/>
            <person name="Stott M.B."/>
            <person name="Alam M."/>
            <person name="Theisen A.R."/>
            <person name="Murrell J.C."/>
            <person name="Dunfield P.F."/>
        </authorList>
    </citation>
    <scope>NUCLEOTIDE SEQUENCE [LARGE SCALE GENOMIC DNA]</scope>
    <source>
        <strain evidence="2">DSM 15510 / CIP 108128 / LMG 27833 / NCIMB 13906 / BL2</strain>
    </source>
</reference>
<dbReference type="InterPro" id="IPR019004">
    <property type="entry name" value="YqeY/Aim41"/>
</dbReference>
<name>B8EI89_METSB</name>
<dbReference type="eggNOG" id="COG1610">
    <property type="taxonomic scope" value="Bacteria"/>
</dbReference>
<dbReference type="PANTHER" id="PTHR28055">
    <property type="entry name" value="ALTERED INHERITANCE OF MITOCHONDRIA PROTEIN 41, MITOCHONDRIAL"/>
    <property type="match status" value="1"/>
</dbReference>
<protein>
    <submittedName>
        <fullName evidence="1">GatB/YqeY</fullName>
    </submittedName>
</protein>
<dbReference type="Gene3D" id="1.10.10.410">
    <property type="match status" value="1"/>
</dbReference>
<evidence type="ECO:0000313" key="2">
    <source>
        <dbReference type="Proteomes" id="UP000002257"/>
    </source>
</evidence>
<dbReference type="HOGENOM" id="CLU_079430_2_2_5"/>
<dbReference type="Proteomes" id="UP000002257">
    <property type="component" value="Chromosome"/>
</dbReference>
<dbReference type="InterPro" id="IPR003789">
    <property type="entry name" value="Asn/Gln_tRNA_amidoTrase-B-like"/>
</dbReference>
<proteinExistence type="predicted"/>
<dbReference type="AlphaFoldDB" id="B8EI89"/>
<dbReference type="KEGG" id="msl:Msil_1623"/>
<organism evidence="1 2">
    <name type="scientific">Methylocella silvestris (strain DSM 15510 / CIP 108128 / LMG 27833 / NCIMB 13906 / BL2)</name>
    <dbReference type="NCBI Taxonomy" id="395965"/>
    <lineage>
        <taxon>Bacteria</taxon>
        <taxon>Pseudomonadati</taxon>
        <taxon>Pseudomonadota</taxon>
        <taxon>Alphaproteobacteria</taxon>
        <taxon>Hyphomicrobiales</taxon>
        <taxon>Beijerinckiaceae</taxon>
        <taxon>Methylocella</taxon>
    </lineage>
</organism>
<sequence>MSMREDFTSELKVAMKAGDKVRVGAIRMITAALKDKDIEARGLGKTVSDDDILALLQKMVKSRQESLEIYEKAGRDDLAQQESGEIAVIRSFLPEPLDDSAVEAAIAAAIAETGAASIKDMGKVVAALKAKYAGRMDFAKASAGVKAKLNAA</sequence>
<dbReference type="PANTHER" id="PTHR28055:SF1">
    <property type="entry name" value="ALTERED INHERITANCE OF MITOCHONDRIA PROTEIN 41, MITOCHONDRIAL"/>
    <property type="match status" value="1"/>
</dbReference>
<keyword evidence="2" id="KW-1185">Reference proteome</keyword>
<dbReference type="GO" id="GO:0016884">
    <property type="term" value="F:carbon-nitrogen ligase activity, with glutamine as amido-N-donor"/>
    <property type="evidence" value="ECO:0007669"/>
    <property type="project" value="InterPro"/>
</dbReference>
<gene>
    <name evidence="1" type="ordered locus">Msil_1623</name>
</gene>
<dbReference type="Gene3D" id="1.10.1510.10">
    <property type="entry name" value="Uncharacterised protein YqeY/AIM41 PF09424, N-terminal domain"/>
    <property type="match status" value="1"/>
</dbReference>
<dbReference type="STRING" id="395965.Msil_1623"/>